<protein>
    <submittedName>
        <fullName evidence="1">Uncharacterized protein</fullName>
    </submittedName>
</protein>
<dbReference type="AlphaFoldDB" id="D3PD80"/>
<dbReference type="KEGG" id="ddf:DEFDS_1084"/>
<dbReference type="HOGENOM" id="CLU_103680_0_0_0"/>
<name>D3PD80_DEFDS</name>
<proteinExistence type="predicted"/>
<reference evidence="1 2" key="1">
    <citation type="journal article" date="2010" name="DNA Res.">
        <title>Bacterial lifestyle in a deep-sea hydrothermal vent chimney revealed by the genome sequence of the thermophilic bacterium Deferribacter desulfuricans SSM1.</title>
        <authorList>
            <person name="Takaki Y."/>
            <person name="Shimamura S."/>
            <person name="Nakagawa S."/>
            <person name="Fukuhara Y."/>
            <person name="Horikawa H."/>
            <person name="Ankai A."/>
            <person name="Harada T."/>
            <person name="Hosoyama A."/>
            <person name="Oguchi A."/>
            <person name="Fukui S."/>
            <person name="Fujita N."/>
            <person name="Takami H."/>
            <person name="Takai K."/>
        </authorList>
    </citation>
    <scope>NUCLEOTIDE SEQUENCE [LARGE SCALE GENOMIC DNA]</scope>
    <source>
        <strain evidence="2">DSM 14783 / JCM 11476 / NBRC 101012 / SSM1</strain>
    </source>
</reference>
<dbReference type="STRING" id="639282.DEFDS_1084"/>
<dbReference type="OrthoDB" id="9786067at2"/>
<evidence type="ECO:0000313" key="1">
    <source>
        <dbReference type="EMBL" id="BAI80553.1"/>
    </source>
</evidence>
<dbReference type="Proteomes" id="UP000001520">
    <property type="component" value="Chromosome"/>
</dbReference>
<keyword evidence="2" id="KW-1185">Reference proteome</keyword>
<dbReference type="eggNOG" id="COG1381">
    <property type="taxonomic scope" value="Bacteria"/>
</dbReference>
<accession>D3PD80</accession>
<dbReference type="EMBL" id="AP011529">
    <property type="protein sequence ID" value="BAI80553.1"/>
    <property type="molecule type" value="Genomic_DNA"/>
</dbReference>
<gene>
    <name evidence="1" type="ordered locus">DEFDS_1084</name>
</gene>
<organism evidence="1 2">
    <name type="scientific">Deferribacter desulfuricans (strain DSM 14783 / JCM 11476 / NBRC 101012 / SSM1)</name>
    <dbReference type="NCBI Taxonomy" id="639282"/>
    <lineage>
        <taxon>Bacteria</taxon>
        <taxon>Pseudomonadati</taxon>
        <taxon>Deferribacterota</taxon>
        <taxon>Deferribacteres</taxon>
        <taxon>Deferribacterales</taxon>
        <taxon>Deferribacteraceae</taxon>
        <taxon>Deferribacter</taxon>
    </lineage>
</organism>
<sequence>MSRVKTEAIIYKLINYADKSAIGYVFSKDYGLIKVFISSAFSKKGGVFKFLPGIMELKYKENGLLHKYYGFEQNVSYNYFLDNPYILMRLNLLFFLIDEYGIENNEYVWKLILNIREENIYKSFVYITYYILKGSGVFPEIQCLECGAKSNLYLCSDLAVRCGKCTDDKKYYITNELFKIFSKLNNKEKYKIFVVDKKVESNYINFIRHFVETDLNKKIKLFDMLYI</sequence>
<evidence type="ECO:0000313" key="2">
    <source>
        <dbReference type="Proteomes" id="UP000001520"/>
    </source>
</evidence>